<dbReference type="PROSITE" id="PS00062">
    <property type="entry name" value="ALDOKETO_REDUCTASE_2"/>
    <property type="match status" value="1"/>
</dbReference>
<evidence type="ECO:0000313" key="5">
    <source>
        <dbReference type="EMBL" id="KDQ07520.1"/>
    </source>
</evidence>
<dbReference type="GO" id="GO:0016616">
    <property type="term" value="F:oxidoreductase activity, acting on the CH-OH group of donors, NAD or NADP as acceptor"/>
    <property type="evidence" value="ECO:0007669"/>
    <property type="project" value="UniProtKB-ARBA"/>
</dbReference>
<dbReference type="HOGENOM" id="CLU_023205_0_0_1"/>
<dbReference type="InterPro" id="IPR036812">
    <property type="entry name" value="NAD(P)_OxRdtase_dom_sf"/>
</dbReference>
<dbReference type="PROSITE" id="PS00063">
    <property type="entry name" value="ALDOKETO_REDUCTASE_3"/>
    <property type="match status" value="1"/>
</dbReference>
<name>A0A067LYR4_BOTB1</name>
<dbReference type="InParanoid" id="A0A067LYR4"/>
<evidence type="ECO:0000313" key="6">
    <source>
        <dbReference type="Proteomes" id="UP000027195"/>
    </source>
</evidence>
<evidence type="ECO:0000259" key="4">
    <source>
        <dbReference type="Pfam" id="PF00248"/>
    </source>
</evidence>
<dbReference type="AlphaFoldDB" id="A0A067LYR4"/>
<dbReference type="CDD" id="cd19071">
    <property type="entry name" value="AKR_AKR1-5-like"/>
    <property type="match status" value="1"/>
</dbReference>
<dbReference type="InterPro" id="IPR020471">
    <property type="entry name" value="AKR"/>
</dbReference>
<keyword evidence="3" id="KW-0472">Membrane</keyword>
<keyword evidence="1" id="KW-0560">Oxidoreductase</keyword>
<organism evidence="5 6">
    <name type="scientific">Botryobasidium botryosum (strain FD-172 SS1)</name>
    <dbReference type="NCBI Taxonomy" id="930990"/>
    <lineage>
        <taxon>Eukaryota</taxon>
        <taxon>Fungi</taxon>
        <taxon>Dikarya</taxon>
        <taxon>Basidiomycota</taxon>
        <taxon>Agaricomycotina</taxon>
        <taxon>Agaricomycetes</taxon>
        <taxon>Cantharellales</taxon>
        <taxon>Botryobasidiaceae</taxon>
        <taxon>Botryobasidium</taxon>
    </lineage>
</organism>
<gene>
    <name evidence="5" type="ORF">BOTBODRAFT_192345</name>
</gene>
<feature type="region of interest" description="Disordered" evidence="2">
    <location>
        <begin position="1"/>
        <end position="20"/>
    </location>
</feature>
<proteinExistence type="predicted"/>
<keyword evidence="6" id="KW-1185">Reference proteome</keyword>
<dbReference type="PANTHER" id="PTHR11732">
    <property type="entry name" value="ALDO/KETO REDUCTASE"/>
    <property type="match status" value="1"/>
</dbReference>
<dbReference type="Gene3D" id="3.20.20.100">
    <property type="entry name" value="NADP-dependent oxidoreductase domain"/>
    <property type="match status" value="1"/>
</dbReference>
<evidence type="ECO:0000256" key="1">
    <source>
        <dbReference type="ARBA" id="ARBA00023002"/>
    </source>
</evidence>
<evidence type="ECO:0000256" key="2">
    <source>
        <dbReference type="SAM" id="MobiDB-lite"/>
    </source>
</evidence>
<dbReference type="InterPro" id="IPR023210">
    <property type="entry name" value="NADP_OxRdtase_dom"/>
</dbReference>
<protein>
    <recommendedName>
        <fullName evidence="4">NADP-dependent oxidoreductase domain-containing protein</fullName>
    </recommendedName>
</protein>
<sequence length="416" mass="46770">MAYVEQKQQPGKFQSRFELPPPVYADSQTSTGSRCACRARRVEVFRRVAKASIVLVFLYVIAGLSGWTGGSSRIGQSLPWCHKSEAGAIDGEQPGANLARLPTHFVLPSGDAIPAIALGEFHLILHLHLPSPSSHNRTWQASKGEVGNAVKVALQSGYRHIDGAWIYRNEEEVGAAIKESGVPREELWLTSKLWNTFHAPEDIEPKLDETLRRLQTSYLDLYLIHWPIAFFPDEPQKIDYDLTNNPYPTWKKLEELVDKGKIRNIGVSNFNIRRLRNLTDNGLRYKPVINQVELNYFNPQPELVKWSKENGILLEAYSPLGSNKQVGESLNIPEVKGIAKQLGITPAQVLISWQAQRGTVVLPKSVTPSRIEENLQVFRLPTKLYEKLETAATSHKPQRVGDPSKAWGIDIFEDEV</sequence>
<feature type="domain" description="NADP-dependent oxidoreductase" evidence="4">
    <location>
        <begin position="137"/>
        <end position="388"/>
    </location>
</feature>
<dbReference type="PROSITE" id="PS00798">
    <property type="entry name" value="ALDOKETO_REDUCTASE_1"/>
    <property type="match status" value="1"/>
</dbReference>
<keyword evidence="3" id="KW-1133">Transmembrane helix</keyword>
<dbReference type="InterPro" id="IPR018170">
    <property type="entry name" value="Aldo/ket_reductase_CS"/>
</dbReference>
<accession>A0A067LYR4</accession>
<dbReference type="STRING" id="930990.A0A067LYR4"/>
<feature type="compositionally biased region" description="Polar residues" evidence="2">
    <location>
        <begin position="1"/>
        <end position="12"/>
    </location>
</feature>
<dbReference type="SUPFAM" id="SSF51430">
    <property type="entry name" value="NAD(P)-linked oxidoreductase"/>
    <property type="match status" value="1"/>
</dbReference>
<evidence type="ECO:0000256" key="3">
    <source>
        <dbReference type="SAM" id="Phobius"/>
    </source>
</evidence>
<reference evidence="6" key="1">
    <citation type="journal article" date="2014" name="Proc. Natl. Acad. Sci. U.S.A.">
        <title>Extensive sampling of basidiomycete genomes demonstrates inadequacy of the white-rot/brown-rot paradigm for wood decay fungi.</title>
        <authorList>
            <person name="Riley R."/>
            <person name="Salamov A.A."/>
            <person name="Brown D.W."/>
            <person name="Nagy L.G."/>
            <person name="Floudas D."/>
            <person name="Held B.W."/>
            <person name="Levasseur A."/>
            <person name="Lombard V."/>
            <person name="Morin E."/>
            <person name="Otillar R."/>
            <person name="Lindquist E.A."/>
            <person name="Sun H."/>
            <person name="LaButti K.M."/>
            <person name="Schmutz J."/>
            <person name="Jabbour D."/>
            <person name="Luo H."/>
            <person name="Baker S.E."/>
            <person name="Pisabarro A.G."/>
            <person name="Walton J.D."/>
            <person name="Blanchette R.A."/>
            <person name="Henrissat B."/>
            <person name="Martin F."/>
            <person name="Cullen D."/>
            <person name="Hibbett D.S."/>
            <person name="Grigoriev I.V."/>
        </authorList>
    </citation>
    <scope>NUCLEOTIDE SEQUENCE [LARGE SCALE GENOMIC DNA]</scope>
    <source>
        <strain evidence="6">FD-172 SS1</strain>
    </source>
</reference>
<dbReference type="EMBL" id="KL198105">
    <property type="protein sequence ID" value="KDQ07520.1"/>
    <property type="molecule type" value="Genomic_DNA"/>
</dbReference>
<feature type="transmembrane region" description="Helical" evidence="3">
    <location>
        <begin position="48"/>
        <end position="67"/>
    </location>
</feature>
<dbReference type="Pfam" id="PF00248">
    <property type="entry name" value="Aldo_ket_red"/>
    <property type="match status" value="1"/>
</dbReference>
<dbReference type="Proteomes" id="UP000027195">
    <property type="component" value="Unassembled WGS sequence"/>
</dbReference>
<keyword evidence="3" id="KW-0812">Transmembrane</keyword>
<dbReference type="PRINTS" id="PR00069">
    <property type="entry name" value="ALDKETRDTASE"/>
</dbReference>
<dbReference type="FunFam" id="3.20.20.100:FF:000002">
    <property type="entry name" value="2,5-diketo-D-gluconic acid reductase A"/>
    <property type="match status" value="1"/>
</dbReference>
<dbReference type="OrthoDB" id="416253at2759"/>